<evidence type="ECO:0000256" key="3">
    <source>
        <dbReference type="ARBA" id="ARBA00022519"/>
    </source>
</evidence>
<keyword evidence="9" id="KW-1185">Reference proteome</keyword>
<evidence type="ECO:0000256" key="6">
    <source>
        <dbReference type="ARBA" id="ARBA00023315"/>
    </source>
</evidence>
<comment type="subcellular location">
    <subcellularLocation>
        <location evidence="1">Cell inner membrane</location>
    </subcellularLocation>
</comment>
<comment type="caution">
    <text evidence="8">The sequence shown here is derived from an EMBL/GenBank/DDBJ whole genome shotgun (WGS) entry which is preliminary data.</text>
</comment>
<dbReference type="GO" id="GO:0009247">
    <property type="term" value="P:glycolipid biosynthetic process"/>
    <property type="evidence" value="ECO:0007669"/>
    <property type="project" value="UniProtKB-ARBA"/>
</dbReference>
<gene>
    <name evidence="8" type="ORF">ATK78_0799</name>
</gene>
<dbReference type="Proteomes" id="UP000295620">
    <property type="component" value="Unassembled WGS sequence"/>
</dbReference>
<keyword evidence="5 7" id="KW-0472">Membrane</keyword>
<dbReference type="InterPro" id="IPR004960">
    <property type="entry name" value="LipA_acyltrans"/>
</dbReference>
<name>A0A4R6SZ02_9SPHI</name>
<dbReference type="GO" id="GO:0016746">
    <property type="term" value="F:acyltransferase activity"/>
    <property type="evidence" value="ECO:0007669"/>
    <property type="project" value="UniProtKB-KW"/>
</dbReference>
<evidence type="ECO:0000256" key="2">
    <source>
        <dbReference type="ARBA" id="ARBA00022475"/>
    </source>
</evidence>
<keyword evidence="2" id="KW-1003">Cell membrane</keyword>
<evidence type="ECO:0000256" key="5">
    <source>
        <dbReference type="ARBA" id="ARBA00023136"/>
    </source>
</evidence>
<dbReference type="GO" id="GO:0005886">
    <property type="term" value="C:plasma membrane"/>
    <property type="evidence" value="ECO:0007669"/>
    <property type="project" value="UniProtKB-SubCell"/>
</dbReference>
<keyword evidence="4 8" id="KW-0808">Transferase</keyword>
<dbReference type="EMBL" id="SNYC01000003">
    <property type="protein sequence ID" value="TDQ11676.1"/>
    <property type="molecule type" value="Genomic_DNA"/>
</dbReference>
<proteinExistence type="predicted"/>
<dbReference type="Pfam" id="PF03279">
    <property type="entry name" value="Lip_A_acyltrans"/>
    <property type="match status" value="1"/>
</dbReference>
<sequence>MIKKTFSYIGIFFLNFLSLLPLPVLYVFASLSYYLLYYIIGYRKKIVRENLINSFPDKSLEEIIKIEHTFFKFFSALIFEVIKLPAISDKELSKRVKFNNLEIVEAYFERGESLIAYTGHYSNWELGMMALGLRTPGKCYVIYKPLSNPYFESWFYKWRTRTGNIFIPMRQTLRALATSRNQPTMFCFAGDQTPVKGDARHWIDFLNQPTAVLTGVEKIAVQTNRPVIYFNMKLVKKGYYEVDCDTICTHPKDTAENQITKMCFNFLEDIINKDPAYWLWSHRRWKHKPELQNNGA</sequence>
<dbReference type="PANTHER" id="PTHR30606:SF10">
    <property type="entry name" value="PHOSPHATIDYLINOSITOL MANNOSIDE ACYLTRANSFERASE"/>
    <property type="match status" value="1"/>
</dbReference>
<protein>
    <submittedName>
        <fullName evidence="8">KDO2-lipid IV(A) lauroyltransferase</fullName>
    </submittedName>
</protein>
<feature type="transmembrane region" description="Helical" evidence="7">
    <location>
        <begin position="6"/>
        <end position="36"/>
    </location>
</feature>
<keyword evidence="6" id="KW-0012">Acyltransferase</keyword>
<keyword evidence="7" id="KW-1133">Transmembrane helix</keyword>
<evidence type="ECO:0000313" key="8">
    <source>
        <dbReference type="EMBL" id="TDQ11676.1"/>
    </source>
</evidence>
<organism evidence="8 9">
    <name type="scientific">Pedobacter metabolipauper</name>
    <dbReference type="NCBI Taxonomy" id="425513"/>
    <lineage>
        <taxon>Bacteria</taxon>
        <taxon>Pseudomonadati</taxon>
        <taxon>Bacteroidota</taxon>
        <taxon>Sphingobacteriia</taxon>
        <taxon>Sphingobacteriales</taxon>
        <taxon>Sphingobacteriaceae</taxon>
        <taxon>Pedobacter</taxon>
    </lineage>
</organism>
<dbReference type="PANTHER" id="PTHR30606">
    <property type="entry name" value="LIPID A BIOSYNTHESIS LAUROYL ACYLTRANSFERASE"/>
    <property type="match status" value="1"/>
</dbReference>
<keyword evidence="3" id="KW-0997">Cell inner membrane</keyword>
<evidence type="ECO:0000256" key="1">
    <source>
        <dbReference type="ARBA" id="ARBA00004533"/>
    </source>
</evidence>
<dbReference type="OrthoDB" id="9801955at2"/>
<evidence type="ECO:0000313" key="9">
    <source>
        <dbReference type="Proteomes" id="UP000295620"/>
    </source>
</evidence>
<evidence type="ECO:0000256" key="4">
    <source>
        <dbReference type="ARBA" id="ARBA00022679"/>
    </source>
</evidence>
<keyword evidence="7" id="KW-0812">Transmembrane</keyword>
<accession>A0A4R6SZ02</accession>
<dbReference type="CDD" id="cd07984">
    <property type="entry name" value="LPLAT_LABLAT-like"/>
    <property type="match status" value="1"/>
</dbReference>
<dbReference type="AlphaFoldDB" id="A0A4R6SZ02"/>
<reference evidence="8 9" key="1">
    <citation type="submission" date="2019-03" db="EMBL/GenBank/DDBJ databases">
        <title>Genomic Encyclopedia of Archaeal and Bacterial Type Strains, Phase II (KMG-II): from individual species to whole genera.</title>
        <authorList>
            <person name="Goeker M."/>
        </authorList>
    </citation>
    <scope>NUCLEOTIDE SEQUENCE [LARGE SCALE GENOMIC DNA]</scope>
    <source>
        <strain evidence="8 9">DSM 19035</strain>
    </source>
</reference>
<evidence type="ECO:0000256" key="7">
    <source>
        <dbReference type="SAM" id="Phobius"/>
    </source>
</evidence>